<dbReference type="AlphaFoldDB" id="A0A917EA01"/>
<organism evidence="1 2">
    <name type="scientific">Psychroflexus salis</name>
    <dbReference type="NCBI Taxonomy" id="1526574"/>
    <lineage>
        <taxon>Bacteria</taxon>
        <taxon>Pseudomonadati</taxon>
        <taxon>Bacteroidota</taxon>
        <taxon>Flavobacteriia</taxon>
        <taxon>Flavobacteriales</taxon>
        <taxon>Flavobacteriaceae</taxon>
        <taxon>Psychroflexus</taxon>
    </lineage>
</organism>
<reference evidence="1 2" key="1">
    <citation type="journal article" date="2014" name="Int. J. Syst. Evol. Microbiol.">
        <title>Complete genome sequence of Corynebacterium casei LMG S-19264T (=DSM 44701T), isolated from a smear-ripened cheese.</title>
        <authorList>
            <consortium name="US DOE Joint Genome Institute (JGI-PGF)"/>
            <person name="Walter F."/>
            <person name="Albersmeier A."/>
            <person name="Kalinowski J."/>
            <person name="Ruckert C."/>
        </authorList>
    </citation>
    <scope>NUCLEOTIDE SEQUENCE [LARGE SCALE GENOMIC DNA]</scope>
    <source>
        <strain evidence="1 2">CGMCC 1.12925</strain>
    </source>
</reference>
<proteinExistence type="predicted"/>
<evidence type="ECO:0000313" key="1">
    <source>
        <dbReference type="EMBL" id="GGE13633.1"/>
    </source>
</evidence>
<gene>
    <name evidence="1" type="ORF">GCM10010831_13730</name>
</gene>
<name>A0A917EA01_9FLAO</name>
<comment type="caution">
    <text evidence="1">The sequence shown here is derived from an EMBL/GenBank/DDBJ whole genome shotgun (WGS) entry which is preliminary data.</text>
</comment>
<sequence length="524" mass="56822">MKNQNKLLMLFLISIVNNIYSQERFDITIEYVQVNGQNQVENCNTIDLGTTSTNNLTFYFVLNDNTSIPPENGLVNIKVKNNSNQIDGTIVGTANISEFIWNGNQAISSVTGTVGASQIETEGSIIYIEYATSSLPFTKYQSCSHPIIKTPPPSFTLVPSSLSLPCGDVTPRTFEVVPSNIPSGANVTYQWSNIGWSTINTNSNIRTLQPSSPTSLPSSVMVTPYIDGVSQTTETCIVSRSNFTTTAGINGNNYVCGSEVYMVDNLSNNVTIQSVSSSNTNIATVSLTSNNEITVTKITDGIVNISATLQNLCSQATTIVKENIQIGIPNFVEDASITGSSAVCQGQTYTYALNGANHPCVGDANWSVSPNLNVLAQTGTTITVSKNPFSADNAGFITANIPDSDYEFSKGVWVGLPNNQSLSIQKVGVYDLYVDRWTLLKANFTGFQYVVNEPFNLTYDWSIPNSMVRNSFDPSLKSVKPYSIGQLNIGVRVLCDCGYGDWKYRPFTVDGEGGDPIELTPIDD</sequence>
<evidence type="ECO:0000313" key="2">
    <source>
        <dbReference type="Proteomes" id="UP000599688"/>
    </source>
</evidence>
<keyword evidence="2" id="KW-1185">Reference proteome</keyword>
<dbReference type="RefSeq" id="WP_188406086.1">
    <property type="nucleotide sequence ID" value="NZ_BMGL01000007.1"/>
</dbReference>
<protein>
    <submittedName>
        <fullName evidence="1">Uncharacterized protein</fullName>
    </submittedName>
</protein>
<accession>A0A917EA01</accession>
<dbReference type="EMBL" id="BMGL01000007">
    <property type="protein sequence ID" value="GGE13633.1"/>
    <property type="molecule type" value="Genomic_DNA"/>
</dbReference>
<dbReference type="Proteomes" id="UP000599688">
    <property type="component" value="Unassembled WGS sequence"/>
</dbReference>